<dbReference type="Ensembl" id="ENSXMAT00000036207.1">
    <property type="protein sequence ID" value="ENSXMAP00000032680.1"/>
    <property type="gene ID" value="ENSXMAG00000021958.1"/>
</dbReference>
<dbReference type="InterPro" id="IPR018200">
    <property type="entry name" value="USP_CS"/>
</dbReference>
<dbReference type="GO" id="GO:0005829">
    <property type="term" value="C:cytosol"/>
    <property type="evidence" value="ECO:0007669"/>
    <property type="project" value="TreeGrafter"/>
</dbReference>
<dbReference type="GeneTree" id="ENSGT00940000174852"/>
<feature type="region of interest" description="Disordered" evidence="2">
    <location>
        <begin position="359"/>
        <end position="725"/>
    </location>
</feature>
<sequence length="855" mass="97984">MSFWWSKPAVKYRGLVNHGATCYLNSVLQVLFMTEEFREAVTSPSVADIDHLLKDLFEELQKGTLSADPYNILRALEVSNVCEQQDAAEYFERILRKTSGNAAKIFHGQLSHRTTCLKCQTVTDSEGPFWHLPLELEDSPGGNYSVENGINQFFTQTIFNGDNQIYCDECDAKVDATREYVITHHPDVLLLMLKRFDFSYQWMSYIKIHCIADVPHTIRIPESQIYELYAVVEHSGDLRGGHYRAVIKSKDEGDDWFVFDDRSIMKLGINPFPDNVNIVQSRDAYLLFYRKKVADIPISDPCSVRDYNPNIIQDQSPKEENLQPCDETETLKENISDKKRKFDHISTETTSEIMNPEKRAIYESEEIDPDKDRLPEEQTGREKETEGLSHNETQYPQDITMEDEEEQKENRNQITAEDQIQGLVGEPEPMNVGNMQTDMNYDVESSGPAALERQENLWEHQGSAEDRTEEVKRKQETENSNKLIRTSEEAGADENNKLLPTGNMRYNHNEAERAAENEQIGEEASHSTENLSPQDPDSKVFSQIAQCLPNPDESNIDDNHQRRNELTDDASKTQTQEPEDVDETRVHKERTKVDEGGESKQKDEQSQITGKRNRNRSDQGKKENQDNTDRTGKDQVAAYSDRPQLYHDESKEVIKKKHTKQKVHTSHDTQNELDLKKNGKNKNYKMAATLTGNQEADRDEETRQENFQSYRNKGSKGTEARKQGSNQAAFECKTIEVDIREFSPGGKGKTKLMVKTITEEIKVVNSSSNRKTTSHEGNVDCDLEDGVLLSAKEETTVLSEPLLREQQNPTSKEITRGAKQDEFRLKISPQTDLEAQQQRHEMKRKRSCRCSCVIL</sequence>
<reference evidence="4" key="4">
    <citation type="submission" date="2025-09" db="UniProtKB">
        <authorList>
            <consortium name="Ensembl"/>
        </authorList>
    </citation>
    <scope>IDENTIFICATION</scope>
    <source>
        <strain evidence="4">JP 163 A</strain>
    </source>
</reference>
<dbReference type="InterPro" id="IPR001394">
    <property type="entry name" value="Peptidase_C19_UCH"/>
</dbReference>
<feature type="compositionally biased region" description="Polar residues" evidence="2">
    <location>
        <begin position="527"/>
        <end position="545"/>
    </location>
</feature>
<dbReference type="EC" id="3.4.19.12" evidence="1"/>
<keyword evidence="5" id="KW-1185">Reference proteome</keyword>
<feature type="compositionally biased region" description="Basic and acidic residues" evidence="2">
    <location>
        <begin position="665"/>
        <end position="677"/>
    </location>
</feature>
<feature type="compositionally biased region" description="Basic and acidic residues" evidence="2">
    <location>
        <begin position="644"/>
        <end position="653"/>
    </location>
</feature>
<dbReference type="GO" id="GO:0004843">
    <property type="term" value="F:cysteine-type deubiquitinase activity"/>
    <property type="evidence" value="ECO:0007669"/>
    <property type="project" value="UniProtKB-UniRule"/>
</dbReference>
<dbReference type="InterPro" id="IPR050164">
    <property type="entry name" value="Peptidase_C19"/>
</dbReference>
<dbReference type="KEGG" id="xma:111611016"/>
<feature type="compositionally biased region" description="Basic residues" evidence="2">
    <location>
        <begin position="654"/>
        <end position="664"/>
    </location>
</feature>
<reference evidence="5" key="2">
    <citation type="journal article" date="2013" name="Nat. Genet.">
        <title>The genome of the platyfish, Xiphophorus maculatus, provides insights into evolutionary adaptation and several complex traits.</title>
        <authorList>
            <person name="Schartl M."/>
            <person name="Walter R.B."/>
            <person name="Shen Y."/>
            <person name="Garcia T."/>
            <person name="Catchen J."/>
            <person name="Amores A."/>
            <person name="Braasch I."/>
            <person name="Chalopin D."/>
            <person name="Volff J.N."/>
            <person name="Lesch K.P."/>
            <person name="Bisazza A."/>
            <person name="Minx P."/>
            <person name="Hillier L."/>
            <person name="Wilson R.K."/>
            <person name="Fuerstenberg S."/>
            <person name="Boore J."/>
            <person name="Searle S."/>
            <person name="Postlethwait J.H."/>
            <person name="Warren W.C."/>
        </authorList>
    </citation>
    <scope>NUCLEOTIDE SEQUENCE [LARGE SCALE GENOMIC DNA]</scope>
    <source>
        <strain evidence="5">JP 163 A</strain>
    </source>
</reference>
<organism evidence="4 5">
    <name type="scientific">Xiphophorus maculatus</name>
    <name type="common">Southern platyfish</name>
    <name type="synonym">Platypoecilus maculatus</name>
    <dbReference type="NCBI Taxonomy" id="8083"/>
    <lineage>
        <taxon>Eukaryota</taxon>
        <taxon>Metazoa</taxon>
        <taxon>Chordata</taxon>
        <taxon>Craniata</taxon>
        <taxon>Vertebrata</taxon>
        <taxon>Euteleostomi</taxon>
        <taxon>Actinopterygii</taxon>
        <taxon>Neopterygii</taxon>
        <taxon>Teleostei</taxon>
        <taxon>Neoteleostei</taxon>
        <taxon>Acanthomorphata</taxon>
        <taxon>Ovalentaria</taxon>
        <taxon>Atherinomorphae</taxon>
        <taxon>Cyprinodontiformes</taxon>
        <taxon>Poeciliidae</taxon>
        <taxon>Poeciliinae</taxon>
        <taxon>Xiphophorus</taxon>
    </lineage>
</organism>
<proteinExistence type="inferred from homology"/>
<protein>
    <recommendedName>
        <fullName evidence="1">Ubiquitin carboxyl-terminal hydrolase</fullName>
        <ecNumber evidence="1">3.4.19.12</ecNumber>
    </recommendedName>
</protein>
<reference evidence="4" key="3">
    <citation type="submission" date="2025-08" db="UniProtKB">
        <authorList>
            <consortium name="Ensembl"/>
        </authorList>
    </citation>
    <scope>IDENTIFICATION</scope>
    <source>
        <strain evidence="4">JP 163 A</strain>
    </source>
</reference>
<feature type="compositionally biased region" description="Basic and acidic residues" evidence="2">
    <location>
        <begin position="452"/>
        <end position="479"/>
    </location>
</feature>
<feature type="compositionally biased region" description="Basic and acidic residues" evidence="2">
    <location>
        <begin position="507"/>
        <end position="516"/>
    </location>
</feature>
<keyword evidence="1" id="KW-0833">Ubl conjugation pathway</keyword>
<dbReference type="PANTHER" id="PTHR24006:SF899">
    <property type="entry name" value="UBIQUITIN CARBOXYL-TERMINAL HYDROLASE"/>
    <property type="match status" value="1"/>
</dbReference>
<dbReference type="InterPro" id="IPR028889">
    <property type="entry name" value="USP"/>
</dbReference>
<evidence type="ECO:0000256" key="2">
    <source>
        <dbReference type="SAM" id="MobiDB-lite"/>
    </source>
</evidence>
<dbReference type="GO" id="GO:0006508">
    <property type="term" value="P:proteolysis"/>
    <property type="evidence" value="ECO:0007669"/>
    <property type="project" value="UniProtKB-KW"/>
</dbReference>
<dbReference type="OrthoDB" id="292964at2759"/>
<dbReference type="GO" id="GO:0005634">
    <property type="term" value="C:nucleus"/>
    <property type="evidence" value="ECO:0007669"/>
    <property type="project" value="TreeGrafter"/>
</dbReference>
<dbReference type="Pfam" id="PF00443">
    <property type="entry name" value="UCH"/>
    <property type="match status" value="1"/>
</dbReference>
<name>A0A3B5QR05_XIPMA</name>
<evidence type="ECO:0000313" key="5">
    <source>
        <dbReference type="Proteomes" id="UP000002852"/>
    </source>
</evidence>
<reference evidence="5" key="1">
    <citation type="submission" date="2012-01" db="EMBL/GenBank/DDBJ databases">
        <authorList>
            <person name="Walter R."/>
            <person name="Schartl M."/>
            <person name="Warren W."/>
        </authorList>
    </citation>
    <scope>NUCLEOTIDE SEQUENCE [LARGE SCALE GENOMIC DNA]</scope>
    <source>
        <strain evidence="5">JP 163 A</strain>
    </source>
</reference>
<feature type="domain" description="USP" evidence="3">
    <location>
        <begin position="13"/>
        <end position="292"/>
    </location>
</feature>
<dbReference type="PANTHER" id="PTHR24006">
    <property type="entry name" value="UBIQUITIN CARBOXYL-TERMINAL HYDROLASE"/>
    <property type="match status" value="1"/>
</dbReference>
<dbReference type="AlphaFoldDB" id="A0A3B5QR05"/>
<dbReference type="InterPro" id="IPR038765">
    <property type="entry name" value="Papain-like_cys_pep_sf"/>
</dbReference>
<dbReference type="InParanoid" id="A0A3B5QR05"/>
<dbReference type="PROSITE" id="PS50235">
    <property type="entry name" value="USP_3"/>
    <property type="match status" value="1"/>
</dbReference>
<feature type="compositionally biased region" description="Basic and acidic residues" evidence="2">
    <location>
        <begin position="557"/>
        <end position="571"/>
    </location>
</feature>
<dbReference type="PROSITE" id="PS00972">
    <property type="entry name" value="USP_1"/>
    <property type="match status" value="1"/>
</dbReference>
<keyword evidence="1" id="KW-0788">Thiol protease</keyword>
<dbReference type="RefSeq" id="XP_023202337.1">
    <property type="nucleotide sequence ID" value="XM_023346569.1"/>
</dbReference>
<accession>A0A3B5QR05</accession>
<feature type="compositionally biased region" description="Basic and acidic residues" evidence="2">
    <location>
        <begin position="370"/>
        <end position="389"/>
    </location>
</feature>
<comment type="similarity">
    <text evidence="1">Belongs to the peptidase C19 family.</text>
</comment>
<dbReference type="GO" id="GO:0016579">
    <property type="term" value="P:protein deubiquitination"/>
    <property type="evidence" value="ECO:0007669"/>
    <property type="project" value="InterPro"/>
</dbReference>
<dbReference type="PROSITE" id="PS00973">
    <property type="entry name" value="USP_2"/>
    <property type="match status" value="1"/>
</dbReference>
<dbReference type="SUPFAM" id="SSF54001">
    <property type="entry name" value="Cysteine proteinases"/>
    <property type="match status" value="1"/>
</dbReference>
<dbReference type="OMA" id="CNEGRDY"/>
<feature type="compositionally biased region" description="Basic and acidic residues" evidence="2">
    <location>
        <begin position="583"/>
        <end position="605"/>
    </location>
</feature>
<evidence type="ECO:0000256" key="1">
    <source>
        <dbReference type="RuleBase" id="RU366025"/>
    </source>
</evidence>
<evidence type="ECO:0000259" key="3">
    <source>
        <dbReference type="PROSITE" id="PS50235"/>
    </source>
</evidence>
<comment type="catalytic activity">
    <reaction evidence="1">
        <text>Thiol-dependent hydrolysis of ester, thioester, amide, peptide and isopeptide bonds formed by the C-terminal Gly of ubiquitin (a 76-residue protein attached to proteins as an intracellular targeting signal).</text>
        <dbReference type="EC" id="3.4.19.12"/>
    </reaction>
</comment>
<keyword evidence="1" id="KW-0378">Hydrolase</keyword>
<dbReference type="Proteomes" id="UP000002852">
    <property type="component" value="Unassembled WGS sequence"/>
</dbReference>
<feature type="compositionally biased region" description="Basic and acidic residues" evidence="2">
    <location>
        <begin position="615"/>
        <end position="633"/>
    </location>
</feature>
<dbReference type="STRING" id="8083.ENSXMAP00000032680"/>
<dbReference type="GeneID" id="111611016"/>
<keyword evidence="1" id="KW-0645">Protease</keyword>
<dbReference type="Gene3D" id="3.90.70.10">
    <property type="entry name" value="Cysteine proteinases"/>
    <property type="match status" value="1"/>
</dbReference>
<evidence type="ECO:0000313" key="4">
    <source>
        <dbReference type="Ensembl" id="ENSXMAP00000032680.1"/>
    </source>
</evidence>